<dbReference type="PROSITE" id="PS51819">
    <property type="entry name" value="VOC"/>
    <property type="match status" value="1"/>
</dbReference>
<dbReference type="PROSITE" id="PS00934">
    <property type="entry name" value="GLYOXALASE_I_1"/>
    <property type="match status" value="1"/>
</dbReference>
<keyword evidence="4" id="KW-1185">Reference proteome</keyword>
<dbReference type="Pfam" id="PF00903">
    <property type="entry name" value="Glyoxalase"/>
    <property type="match status" value="1"/>
</dbReference>
<evidence type="ECO:0000256" key="1">
    <source>
        <dbReference type="ARBA" id="ARBA00022723"/>
    </source>
</evidence>
<dbReference type="InterPro" id="IPR018146">
    <property type="entry name" value="Glyoxalase_1_CS"/>
</dbReference>
<comment type="caution">
    <text evidence="3">The sequence shown here is derived from an EMBL/GenBank/DDBJ whole genome shotgun (WGS) entry which is preliminary data.</text>
</comment>
<dbReference type="SUPFAM" id="SSF54593">
    <property type="entry name" value="Glyoxalase/Bleomycin resistance protein/Dihydroxybiphenyl dioxygenase"/>
    <property type="match status" value="1"/>
</dbReference>
<dbReference type="PANTHER" id="PTHR36503">
    <property type="entry name" value="BLR2520 PROTEIN"/>
    <property type="match status" value="1"/>
</dbReference>
<reference evidence="4" key="1">
    <citation type="journal article" date="2019" name="Int. J. Syst. Evol. Microbiol.">
        <title>The Global Catalogue of Microorganisms (GCM) 10K type strain sequencing project: providing services to taxonomists for standard genome sequencing and annotation.</title>
        <authorList>
            <consortium name="The Broad Institute Genomics Platform"/>
            <consortium name="The Broad Institute Genome Sequencing Center for Infectious Disease"/>
            <person name="Wu L."/>
            <person name="Ma J."/>
        </authorList>
    </citation>
    <scope>NUCLEOTIDE SEQUENCE [LARGE SCALE GENOMIC DNA]</scope>
    <source>
        <strain evidence="4">KCTC 52487</strain>
    </source>
</reference>
<dbReference type="PANTHER" id="PTHR36503:SF3">
    <property type="entry name" value="BLR0126 PROTEIN"/>
    <property type="match status" value="1"/>
</dbReference>
<keyword evidence="1" id="KW-0479">Metal-binding</keyword>
<dbReference type="InterPro" id="IPR029068">
    <property type="entry name" value="Glyas_Bleomycin-R_OHBP_Dase"/>
</dbReference>
<sequence length="124" mass="14073">MRLNQITLPVRDIARSKTFYLTLGFRLLVDSPHYCRFLAPDGDTTFSIHAEDGVIGTGPVLYLESADMDGDFARLRAAGVTFDTEPADESWLWREACFRDPDGHYWKLYFAGGNRVNPPWRVTG</sequence>
<dbReference type="EMBL" id="JBHRSV010000012">
    <property type="protein sequence ID" value="MFC2925881.1"/>
    <property type="molecule type" value="Genomic_DNA"/>
</dbReference>
<dbReference type="InterPro" id="IPR037523">
    <property type="entry name" value="VOC_core"/>
</dbReference>
<name>A0ABV6ZWN6_9PROT</name>
<feature type="domain" description="VOC" evidence="2">
    <location>
        <begin position="2"/>
        <end position="111"/>
    </location>
</feature>
<dbReference type="InterPro" id="IPR004360">
    <property type="entry name" value="Glyas_Fos-R_dOase_dom"/>
</dbReference>
<gene>
    <name evidence="3" type="ORF">ACFOOR_07160</name>
</gene>
<organism evidence="3 4">
    <name type="scientific">Hyphobacterium vulgare</name>
    <dbReference type="NCBI Taxonomy" id="1736751"/>
    <lineage>
        <taxon>Bacteria</taxon>
        <taxon>Pseudomonadati</taxon>
        <taxon>Pseudomonadota</taxon>
        <taxon>Alphaproteobacteria</taxon>
        <taxon>Maricaulales</taxon>
        <taxon>Maricaulaceae</taxon>
        <taxon>Hyphobacterium</taxon>
    </lineage>
</organism>
<evidence type="ECO:0000313" key="4">
    <source>
        <dbReference type="Proteomes" id="UP001595379"/>
    </source>
</evidence>
<proteinExistence type="predicted"/>
<protein>
    <submittedName>
        <fullName evidence="3">VOC family protein</fullName>
    </submittedName>
</protein>
<accession>A0ABV6ZWN6</accession>
<evidence type="ECO:0000313" key="3">
    <source>
        <dbReference type="EMBL" id="MFC2925881.1"/>
    </source>
</evidence>
<dbReference type="RefSeq" id="WP_343164929.1">
    <property type="nucleotide sequence ID" value="NZ_JBHRSV010000012.1"/>
</dbReference>
<dbReference type="Gene3D" id="3.10.180.10">
    <property type="entry name" value="2,3-Dihydroxybiphenyl 1,2-Dioxygenase, domain 1"/>
    <property type="match status" value="1"/>
</dbReference>
<dbReference type="Proteomes" id="UP001595379">
    <property type="component" value="Unassembled WGS sequence"/>
</dbReference>
<evidence type="ECO:0000259" key="2">
    <source>
        <dbReference type="PROSITE" id="PS51819"/>
    </source>
</evidence>